<dbReference type="Proteomes" id="UP000224915">
    <property type="component" value="Unassembled WGS sequence"/>
</dbReference>
<dbReference type="AlphaFoldDB" id="A0A2A9CYG0"/>
<protein>
    <recommendedName>
        <fullName evidence="4">Sporulation related protein</fullName>
    </recommendedName>
</protein>
<evidence type="ECO:0000256" key="1">
    <source>
        <dbReference type="SAM" id="MobiDB-lite"/>
    </source>
</evidence>
<proteinExistence type="predicted"/>
<dbReference type="OrthoDB" id="3268477at2"/>
<evidence type="ECO:0000313" key="2">
    <source>
        <dbReference type="EMBL" id="PFG19478.1"/>
    </source>
</evidence>
<accession>A0A2A9CYG0</accession>
<gene>
    <name evidence="2" type="ORF">ATL40_1042</name>
</gene>
<evidence type="ECO:0008006" key="4">
    <source>
        <dbReference type="Google" id="ProtNLM"/>
    </source>
</evidence>
<sequence length="82" mass="9389">MPNEDDLRERGYYYNITTGEVEQGMVSAWKHRMGPYATREEAASALTTAQRRNDSWDEAEKEWRGSRGGRRGSPPVRNAQLS</sequence>
<comment type="caution">
    <text evidence="2">The sequence shown here is derived from an EMBL/GenBank/DDBJ whole genome shotgun (WGS) entry which is preliminary data.</text>
</comment>
<reference evidence="2 3" key="1">
    <citation type="submission" date="2017-10" db="EMBL/GenBank/DDBJ databases">
        <title>Sequencing the genomes of 1000 actinobacteria strains.</title>
        <authorList>
            <person name="Klenk H.-P."/>
        </authorList>
    </citation>
    <scope>NUCLEOTIDE SEQUENCE [LARGE SCALE GENOMIC DNA]</scope>
    <source>
        <strain evidence="2 3">DSM 21801</strain>
    </source>
</reference>
<keyword evidence="3" id="KW-1185">Reference proteome</keyword>
<dbReference type="RefSeq" id="WP_098468591.1">
    <property type="nucleotide sequence ID" value="NZ_PDJD01000001.1"/>
</dbReference>
<feature type="region of interest" description="Disordered" evidence="1">
    <location>
        <begin position="40"/>
        <end position="82"/>
    </location>
</feature>
<evidence type="ECO:0000313" key="3">
    <source>
        <dbReference type="Proteomes" id="UP000224915"/>
    </source>
</evidence>
<name>A0A2A9CYG0_9MICO</name>
<organism evidence="2 3">
    <name type="scientific">Serinibacter salmoneus</name>
    <dbReference type="NCBI Taxonomy" id="556530"/>
    <lineage>
        <taxon>Bacteria</taxon>
        <taxon>Bacillati</taxon>
        <taxon>Actinomycetota</taxon>
        <taxon>Actinomycetes</taxon>
        <taxon>Micrococcales</taxon>
        <taxon>Beutenbergiaceae</taxon>
        <taxon>Serinibacter</taxon>
    </lineage>
</organism>
<dbReference type="EMBL" id="PDJD01000001">
    <property type="protein sequence ID" value="PFG19478.1"/>
    <property type="molecule type" value="Genomic_DNA"/>
</dbReference>